<evidence type="ECO:0000256" key="3">
    <source>
        <dbReference type="ARBA" id="ARBA00022552"/>
    </source>
</evidence>
<dbReference type="Pfam" id="PF05997">
    <property type="entry name" value="Nop52"/>
    <property type="match status" value="1"/>
</dbReference>
<protein>
    <recommendedName>
        <fullName evidence="8">Ribosomal RNA processing protein</fullName>
    </recommendedName>
</protein>
<dbReference type="GO" id="GO:0005634">
    <property type="term" value="C:nucleus"/>
    <property type="evidence" value="ECO:0000318"/>
    <property type="project" value="GO_Central"/>
</dbReference>
<dbReference type="RefSeq" id="XP_024390971.1">
    <property type="nucleotide sequence ID" value="XM_024535203.2"/>
</dbReference>
<evidence type="ECO:0000313" key="7">
    <source>
        <dbReference type="Proteomes" id="UP000006727"/>
    </source>
</evidence>
<keyword evidence="7" id="KW-1185">Reference proteome</keyword>
<sequence length="700" mass="77261">MEEVGVAFVEKNNFARKLGSTDKKTREKGLSLLVFWLSCQKGVGEDELKKIWKGLFYCLWHSDKVHVQADLINKLAGILESLDADTALAFFEVFLTTMRREWNGIDSLRLDKFYRLLRQVLVKVFAILQRSNWDKKSVRKFMNSLVERSLLANDKHPALGVNLHLVDIFLPVLRKFHPLDADTFSLMLQPCYATLGSAPDKSLMKRVKEGVFMPLLEEAVTFVKNTQCGNEVDENSFGPHVVSLSLSARIFELASSETTPQANRKVFYEIHAECTKVDQLVAFAGIDLNFKKIKDSSSPDLRMGEVVVNSATRQSARQIGERSKRASEISEIGVERKMKKIKDVPIPTAQSSHPQAIEPEALNVKTEKNTKKRTLKQAKSRNDKEMARDAGGEAAELIDAEDVDYNLSYEQIKKVDVKEMKAAKLEALVEIAPVEASSKNKRKGKKSMGKEKGNHVLAGVETDRSLELPEQNFVASGVKVAKDGLKAQLGDTKSSTAQFLVGAGMLSGMRDADSMMNLCVKDSVISNLEQKFASIAAESDQAAASNDSSREPISTGFVGKKKRKGPKAAKVAESLLSANSLCPAQSSKSNGVDQMSESNSTKKKVKFVLKNNIVWKPNNPLPPQSMRTPPSATPRGSALKKGVPAGPIRVVSSRKTSSAFKRRSPSQTLSITNQRSARSRKSLSKGPRLARRVRKSPVSL</sequence>
<dbReference type="InterPro" id="IPR010301">
    <property type="entry name" value="RRP1"/>
</dbReference>
<feature type="compositionally biased region" description="Basic residues" evidence="5">
    <location>
        <begin position="370"/>
        <end position="379"/>
    </location>
</feature>
<reference evidence="6 7" key="2">
    <citation type="journal article" date="2018" name="Plant J.">
        <title>The Physcomitrella patens chromosome-scale assembly reveals moss genome structure and evolution.</title>
        <authorList>
            <person name="Lang D."/>
            <person name="Ullrich K.K."/>
            <person name="Murat F."/>
            <person name="Fuchs J."/>
            <person name="Jenkins J."/>
            <person name="Haas F.B."/>
            <person name="Piednoel M."/>
            <person name="Gundlach H."/>
            <person name="Van Bel M."/>
            <person name="Meyberg R."/>
            <person name="Vives C."/>
            <person name="Morata J."/>
            <person name="Symeonidi A."/>
            <person name="Hiss M."/>
            <person name="Muchero W."/>
            <person name="Kamisugi Y."/>
            <person name="Saleh O."/>
            <person name="Blanc G."/>
            <person name="Decker E.L."/>
            <person name="van Gessel N."/>
            <person name="Grimwood J."/>
            <person name="Hayes R.D."/>
            <person name="Graham S.W."/>
            <person name="Gunter L.E."/>
            <person name="McDaniel S.F."/>
            <person name="Hoernstein S.N.W."/>
            <person name="Larsson A."/>
            <person name="Li F.W."/>
            <person name="Perroud P.F."/>
            <person name="Phillips J."/>
            <person name="Ranjan P."/>
            <person name="Rokshar D.S."/>
            <person name="Rothfels C.J."/>
            <person name="Schneider L."/>
            <person name="Shu S."/>
            <person name="Stevenson D.W."/>
            <person name="Thummler F."/>
            <person name="Tillich M."/>
            <person name="Villarreal Aguilar J.C."/>
            <person name="Widiez T."/>
            <person name="Wong G.K."/>
            <person name="Wymore A."/>
            <person name="Zhang Y."/>
            <person name="Zimmer A.D."/>
            <person name="Quatrano R.S."/>
            <person name="Mayer K.F.X."/>
            <person name="Goodstein D."/>
            <person name="Casacuberta J.M."/>
            <person name="Vandepoele K."/>
            <person name="Reski R."/>
            <person name="Cuming A.C."/>
            <person name="Tuskan G.A."/>
            <person name="Maumus F."/>
            <person name="Salse J."/>
            <person name="Schmutz J."/>
            <person name="Rensing S.A."/>
        </authorList>
    </citation>
    <scope>NUCLEOTIDE SEQUENCE [LARGE SCALE GENOMIC DNA]</scope>
    <source>
        <strain evidence="6 7">cv. Gransden 2004</strain>
    </source>
</reference>
<comment type="similarity">
    <text evidence="2">Belongs to the RRP1 family.</text>
</comment>
<dbReference type="PANTHER" id="PTHR13026:SF0">
    <property type="entry name" value="RIBOSOMAL RNA PROCESSING 1B"/>
    <property type="match status" value="1"/>
</dbReference>
<evidence type="ECO:0000256" key="2">
    <source>
        <dbReference type="ARBA" id="ARBA00006374"/>
    </source>
</evidence>
<reference evidence="6 7" key="1">
    <citation type="journal article" date="2008" name="Science">
        <title>The Physcomitrella genome reveals evolutionary insights into the conquest of land by plants.</title>
        <authorList>
            <person name="Rensing S."/>
            <person name="Lang D."/>
            <person name="Zimmer A."/>
            <person name="Terry A."/>
            <person name="Salamov A."/>
            <person name="Shapiro H."/>
            <person name="Nishiyama T."/>
            <person name="Perroud P.-F."/>
            <person name="Lindquist E."/>
            <person name="Kamisugi Y."/>
            <person name="Tanahashi T."/>
            <person name="Sakakibara K."/>
            <person name="Fujita T."/>
            <person name="Oishi K."/>
            <person name="Shin-I T."/>
            <person name="Kuroki Y."/>
            <person name="Toyoda A."/>
            <person name="Suzuki Y."/>
            <person name="Hashimoto A."/>
            <person name="Yamaguchi K."/>
            <person name="Sugano A."/>
            <person name="Kohara Y."/>
            <person name="Fujiyama A."/>
            <person name="Anterola A."/>
            <person name="Aoki S."/>
            <person name="Ashton N."/>
            <person name="Barbazuk W.B."/>
            <person name="Barker E."/>
            <person name="Bennetzen J."/>
            <person name="Bezanilla M."/>
            <person name="Blankenship R."/>
            <person name="Cho S.H."/>
            <person name="Dutcher S."/>
            <person name="Estelle M."/>
            <person name="Fawcett J.A."/>
            <person name="Gundlach H."/>
            <person name="Hanada K."/>
            <person name="Heyl A."/>
            <person name="Hicks K.A."/>
            <person name="Hugh J."/>
            <person name="Lohr M."/>
            <person name="Mayer K."/>
            <person name="Melkozernov A."/>
            <person name="Murata T."/>
            <person name="Nelson D."/>
            <person name="Pils B."/>
            <person name="Prigge M."/>
            <person name="Reiss B."/>
            <person name="Renner T."/>
            <person name="Rombauts S."/>
            <person name="Rushton P."/>
            <person name="Sanderfoot A."/>
            <person name="Schween G."/>
            <person name="Shiu S.-H."/>
            <person name="Stueber K."/>
            <person name="Theodoulou F.L."/>
            <person name="Tu H."/>
            <person name="Van de Peer Y."/>
            <person name="Verrier P.J."/>
            <person name="Waters E."/>
            <person name="Wood A."/>
            <person name="Yang L."/>
            <person name="Cove D."/>
            <person name="Cuming A."/>
            <person name="Hasebe M."/>
            <person name="Lucas S."/>
            <person name="Mishler D.B."/>
            <person name="Reski R."/>
            <person name="Grigoriev I."/>
            <person name="Quatrano R.S."/>
            <person name="Boore J.L."/>
        </authorList>
    </citation>
    <scope>NUCLEOTIDE SEQUENCE [LARGE SCALE GENOMIC DNA]</scope>
    <source>
        <strain evidence="6 7">cv. Gransden 2004</strain>
    </source>
</reference>
<dbReference type="Proteomes" id="UP000006727">
    <property type="component" value="Chromosome 12"/>
</dbReference>
<evidence type="ECO:0000256" key="5">
    <source>
        <dbReference type="SAM" id="MobiDB-lite"/>
    </source>
</evidence>
<evidence type="ECO:0000256" key="1">
    <source>
        <dbReference type="ARBA" id="ARBA00004123"/>
    </source>
</evidence>
<evidence type="ECO:0000256" key="4">
    <source>
        <dbReference type="ARBA" id="ARBA00023242"/>
    </source>
</evidence>
<dbReference type="InParanoid" id="A0A7I4AG68"/>
<dbReference type="KEGG" id="ppp:112289720"/>
<dbReference type="GO" id="GO:0030688">
    <property type="term" value="C:preribosome, small subunit precursor"/>
    <property type="evidence" value="ECO:0007669"/>
    <property type="project" value="InterPro"/>
</dbReference>
<keyword evidence="4" id="KW-0539">Nucleus</keyword>
<dbReference type="OrthoDB" id="2019504at2759"/>
<feature type="region of interest" description="Disordered" evidence="5">
    <location>
        <begin position="540"/>
        <end position="564"/>
    </location>
</feature>
<feature type="region of interest" description="Disordered" evidence="5">
    <location>
        <begin position="616"/>
        <end position="700"/>
    </location>
</feature>
<dbReference type="OMA" id="REWVHID"/>
<feature type="compositionally biased region" description="Polar residues" evidence="5">
    <location>
        <begin position="582"/>
        <end position="599"/>
    </location>
</feature>
<proteinExistence type="inferred from homology"/>
<accession>A0A7I4AG68</accession>
<evidence type="ECO:0008006" key="8">
    <source>
        <dbReference type="Google" id="ProtNLM"/>
    </source>
</evidence>
<gene>
    <name evidence="6" type="primary">LOC112289720</name>
</gene>
<dbReference type="AlphaFoldDB" id="A0A7I4AG68"/>
<dbReference type="PANTHER" id="PTHR13026">
    <property type="entry name" value="NNP-1 PROTEIN NOVEL NUCLEAR PROTEIN 1 NOP52"/>
    <property type="match status" value="1"/>
</dbReference>
<dbReference type="EMBL" id="ABEU02000012">
    <property type="status" value="NOT_ANNOTATED_CDS"/>
    <property type="molecule type" value="Genomic_DNA"/>
</dbReference>
<feature type="compositionally biased region" description="Basic residues" evidence="5">
    <location>
        <begin position="677"/>
        <end position="700"/>
    </location>
</feature>
<dbReference type="GeneID" id="112289720"/>
<dbReference type="FunCoup" id="A0A7I4AG68">
    <property type="interactions" value="1936"/>
</dbReference>
<evidence type="ECO:0000313" key="6">
    <source>
        <dbReference type="EnsemblPlants" id="Pp3c12_970V3.3"/>
    </source>
</evidence>
<dbReference type="GO" id="GO:0006364">
    <property type="term" value="P:rRNA processing"/>
    <property type="evidence" value="ECO:0007669"/>
    <property type="project" value="UniProtKB-KW"/>
</dbReference>
<reference evidence="6" key="3">
    <citation type="submission" date="2020-12" db="UniProtKB">
        <authorList>
            <consortium name="EnsemblPlants"/>
        </authorList>
    </citation>
    <scope>IDENTIFICATION</scope>
</reference>
<comment type="subcellular location">
    <subcellularLocation>
        <location evidence="1">Nucleus</location>
    </subcellularLocation>
</comment>
<organism evidence="6 7">
    <name type="scientific">Physcomitrium patens</name>
    <name type="common">Spreading-leaved earth moss</name>
    <name type="synonym">Physcomitrella patens</name>
    <dbReference type="NCBI Taxonomy" id="3218"/>
    <lineage>
        <taxon>Eukaryota</taxon>
        <taxon>Viridiplantae</taxon>
        <taxon>Streptophyta</taxon>
        <taxon>Embryophyta</taxon>
        <taxon>Bryophyta</taxon>
        <taxon>Bryophytina</taxon>
        <taxon>Bryopsida</taxon>
        <taxon>Funariidae</taxon>
        <taxon>Funariales</taxon>
        <taxon>Funariaceae</taxon>
        <taxon>Physcomitrium</taxon>
    </lineage>
</organism>
<feature type="region of interest" description="Disordered" evidence="5">
    <location>
        <begin position="368"/>
        <end position="388"/>
    </location>
</feature>
<dbReference type="Gramene" id="Pp3c12_970V3.3">
    <property type="protein sequence ID" value="Pp3c12_970V3.3"/>
    <property type="gene ID" value="Pp3c12_970"/>
</dbReference>
<feature type="region of interest" description="Disordered" evidence="5">
    <location>
        <begin position="582"/>
        <end position="602"/>
    </location>
</feature>
<name>A0A7I4AG68_PHYPA</name>
<feature type="compositionally biased region" description="Polar residues" evidence="5">
    <location>
        <begin position="653"/>
        <end position="676"/>
    </location>
</feature>
<dbReference type="EnsemblPlants" id="Pp3c12_970V3.3">
    <property type="protein sequence ID" value="Pp3c12_970V3.3"/>
    <property type="gene ID" value="Pp3c12_970"/>
</dbReference>
<keyword evidence="3" id="KW-0698">rRNA processing</keyword>